<dbReference type="SUPFAM" id="SSF141868">
    <property type="entry name" value="EAL domain-like"/>
    <property type="match status" value="1"/>
</dbReference>
<dbReference type="RefSeq" id="WP_263573337.1">
    <property type="nucleotide sequence ID" value="NZ_JAJIRN010000010.1"/>
</dbReference>
<dbReference type="CDD" id="cd01948">
    <property type="entry name" value="EAL"/>
    <property type="match status" value="1"/>
</dbReference>
<sequence length="825" mass="90062">MNPPLLQPEPTAAPLLGSALPASDMALTHLPEALLVFDAQHRLVFGNPACAILLDLPVELLARWVAERCTGQQIAGYQGARGAPAEDFAPAQNSSSTRRTAAGKTLQLTTHMLPSGGWLRSYCDISALAAELEAKSASEVVLRFALEGAGDGVWDWDVRANITQYSRRWKEMMGFSGADLDGDICSREPPKIHPDDFDPAWAAVHAHLAGQTPGYVSEHRRMHKDGKWRWLLARGMVASRDAEGQALRMTGTSTDITARKLAEEQLLLAANVFKHAREGIVITDAAGNIIDVNETFSLITAYSREAVLGRAALMLRSSTQAPGFYTQLWRDLQAGGYWSGELWIRRSAGDIVAIMLTISAVKGKKGETQNFVALFTDITQTKQHLRQLERNAHFDALTGLPNRVLLAERLQHAMAQCRRRKLSLAVAYLDLDGFKSINDRHGHATGDELLIAVANRMQSVLRDGDVLARIGGDEFVAVLSELAHPRDCEQALERLLQAASAPVTLGDLLLEVSTSIGVTIYPQDGADADRLIRHADQAMYLAKQAGKNRFHLFDIAHETAATQQREGLAEMRSALALGQFKLCYQPKVNMRTNAVVGVEALIRWQHPQRGELPPAAFLPLIEDQALSVDLGEWVIAQALRQITLWRAEGLDLQVSVNVCAMQLQQANFVSRLSALLLPAAGDQACGLQLEVLETSALEDMAQMSKLMHACQTLGVHFALDDFGTGYSSLTYLRRLPIKLLKIDQTFVRDMLVNPDDLAIVTGVIGLAKAFGRQVIAEGVETAAHGERLLALGCELAQGYGIARPMPAAAVPAWVAAWSEKPDWLA</sequence>
<accession>A0ABT2YL08</accession>
<evidence type="ECO:0000313" key="6">
    <source>
        <dbReference type="Proteomes" id="UP001209701"/>
    </source>
</evidence>
<reference evidence="5 6" key="1">
    <citation type="submission" date="2021-11" db="EMBL/GenBank/DDBJ databases">
        <authorList>
            <person name="Liang Q."/>
            <person name="Mou H."/>
            <person name="Liu Z."/>
        </authorList>
    </citation>
    <scope>NUCLEOTIDE SEQUENCE [LARGE SCALE GENOMIC DNA]</scope>
    <source>
        <strain evidence="5 6">CHU3</strain>
    </source>
</reference>
<dbReference type="SMART" id="SM00091">
    <property type="entry name" value="PAS"/>
    <property type="match status" value="3"/>
</dbReference>
<gene>
    <name evidence="5" type="ORF">LNV07_21900</name>
</gene>
<dbReference type="PANTHER" id="PTHR44757">
    <property type="entry name" value="DIGUANYLATE CYCLASE DGCP"/>
    <property type="match status" value="1"/>
</dbReference>
<dbReference type="Pfam" id="PF00990">
    <property type="entry name" value="GGDEF"/>
    <property type="match status" value="1"/>
</dbReference>
<dbReference type="NCBIfam" id="TIGR00254">
    <property type="entry name" value="GGDEF"/>
    <property type="match status" value="1"/>
</dbReference>
<evidence type="ECO:0000313" key="5">
    <source>
        <dbReference type="EMBL" id="MCV2370748.1"/>
    </source>
</evidence>
<feature type="domain" description="PAS" evidence="1">
    <location>
        <begin position="262"/>
        <end position="314"/>
    </location>
</feature>
<evidence type="ECO:0000259" key="4">
    <source>
        <dbReference type="PROSITE" id="PS50887"/>
    </source>
</evidence>
<keyword evidence="6" id="KW-1185">Reference proteome</keyword>
<feature type="domain" description="PAS" evidence="1">
    <location>
        <begin position="138"/>
        <end position="211"/>
    </location>
</feature>
<organism evidence="5 6">
    <name type="scientific">Roseateles oligotrophus</name>
    <dbReference type="NCBI Taxonomy" id="1769250"/>
    <lineage>
        <taxon>Bacteria</taxon>
        <taxon>Pseudomonadati</taxon>
        <taxon>Pseudomonadota</taxon>
        <taxon>Betaproteobacteria</taxon>
        <taxon>Burkholderiales</taxon>
        <taxon>Sphaerotilaceae</taxon>
        <taxon>Roseateles</taxon>
    </lineage>
</organism>
<evidence type="ECO:0000259" key="1">
    <source>
        <dbReference type="PROSITE" id="PS50112"/>
    </source>
</evidence>
<dbReference type="SMART" id="SM00052">
    <property type="entry name" value="EAL"/>
    <property type="match status" value="1"/>
</dbReference>
<protein>
    <submittedName>
        <fullName evidence="5">EAL domain-containing protein</fullName>
    </submittedName>
</protein>
<dbReference type="InterPro" id="IPR000014">
    <property type="entry name" value="PAS"/>
</dbReference>
<feature type="domain" description="PAC" evidence="2">
    <location>
        <begin position="215"/>
        <end position="268"/>
    </location>
</feature>
<name>A0ABT2YL08_9BURK</name>
<dbReference type="Gene3D" id="3.20.20.450">
    <property type="entry name" value="EAL domain"/>
    <property type="match status" value="1"/>
</dbReference>
<dbReference type="CDD" id="cd01949">
    <property type="entry name" value="GGDEF"/>
    <property type="match status" value="1"/>
</dbReference>
<dbReference type="InterPro" id="IPR035965">
    <property type="entry name" value="PAS-like_dom_sf"/>
</dbReference>
<dbReference type="Pfam" id="PF00563">
    <property type="entry name" value="EAL"/>
    <property type="match status" value="1"/>
</dbReference>
<dbReference type="PROSITE" id="PS50112">
    <property type="entry name" value="PAS"/>
    <property type="match status" value="2"/>
</dbReference>
<dbReference type="InterPro" id="IPR035919">
    <property type="entry name" value="EAL_sf"/>
</dbReference>
<dbReference type="InterPro" id="IPR043128">
    <property type="entry name" value="Rev_trsase/Diguanyl_cyclase"/>
</dbReference>
<evidence type="ECO:0000259" key="3">
    <source>
        <dbReference type="PROSITE" id="PS50883"/>
    </source>
</evidence>
<dbReference type="Proteomes" id="UP001209701">
    <property type="component" value="Unassembled WGS sequence"/>
</dbReference>
<dbReference type="CDD" id="cd00130">
    <property type="entry name" value="PAS"/>
    <property type="match status" value="2"/>
</dbReference>
<dbReference type="SUPFAM" id="SSF55073">
    <property type="entry name" value="Nucleotide cyclase"/>
    <property type="match status" value="1"/>
</dbReference>
<dbReference type="Pfam" id="PF12860">
    <property type="entry name" value="PAS_7"/>
    <property type="match status" value="1"/>
</dbReference>
<dbReference type="Gene3D" id="3.30.70.270">
    <property type="match status" value="1"/>
</dbReference>
<dbReference type="SMART" id="SM00086">
    <property type="entry name" value="PAC"/>
    <property type="match status" value="2"/>
</dbReference>
<dbReference type="InterPro" id="IPR052155">
    <property type="entry name" value="Biofilm_reg_signaling"/>
</dbReference>
<dbReference type="InterPro" id="IPR000700">
    <property type="entry name" value="PAS-assoc_C"/>
</dbReference>
<evidence type="ECO:0000259" key="2">
    <source>
        <dbReference type="PROSITE" id="PS50113"/>
    </source>
</evidence>
<dbReference type="InterPro" id="IPR001633">
    <property type="entry name" value="EAL_dom"/>
</dbReference>
<dbReference type="InterPro" id="IPR001610">
    <property type="entry name" value="PAC"/>
</dbReference>
<dbReference type="NCBIfam" id="TIGR00229">
    <property type="entry name" value="sensory_box"/>
    <property type="match status" value="2"/>
</dbReference>
<dbReference type="SMART" id="SM00267">
    <property type="entry name" value="GGDEF"/>
    <property type="match status" value="1"/>
</dbReference>
<dbReference type="PANTHER" id="PTHR44757:SF2">
    <property type="entry name" value="BIOFILM ARCHITECTURE MAINTENANCE PROTEIN MBAA"/>
    <property type="match status" value="1"/>
</dbReference>
<dbReference type="PROSITE" id="PS50883">
    <property type="entry name" value="EAL"/>
    <property type="match status" value="1"/>
</dbReference>
<dbReference type="PROSITE" id="PS50887">
    <property type="entry name" value="GGDEF"/>
    <property type="match status" value="1"/>
</dbReference>
<feature type="domain" description="PAC" evidence="2">
    <location>
        <begin position="338"/>
        <end position="390"/>
    </location>
</feature>
<proteinExistence type="predicted"/>
<dbReference type="PROSITE" id="PS50113">
    <property type="entry name" value="PAC"/>
    <property type="match status" value="2"/>
</dbReference>
<feature type="domain" description="EAL" evidence="3">
    <location>
        <begin position="564"/>
        <end position="818"/>
    </location>
</feature>
<feature type="domain" description="GGDEF" evidence="4">
    <location>
        <begin position="422"/>
        <end position="555"/>
    </location>
</feature>
<dbReference type="InterPro" id="IPR000160">
    <property type="entry name" value="GGDEF_dom"/>
</dbReference>
<dbReference type="SUPFAM" id="SSF55785">
    <property type="entry name" value="PYP-like sensor domain (PAS domain)"/>
    <property type="match status" value="2"/>
</dbReference>
<dbReference type="InterPro" id="IPR013655">
    <property type="entry name" value="PAS_fold_3"/>
</dbReference>
<dbReference type="Pfam" id="PF13426">
    <property type="entry name" value="PAS_9"/>
    <property type="match status" value="1"/>
</dbReference>
<dbReference type="Pfam" id="PF08447">
    <property type="entry name" value="PAS_3"/>
    <property type="match status" value="1"/>
</dbReference>
<comment type="caution">
    <text evidence="5">The sequence shown here is derived from an EMBL/GenBank/DDBJ whole genome shotgun (WGS) entry which is preliminary data.</text>
</comment>
<dbReference type="InterPro" id="IPR029787">
    <property type="entry name" value="Nucleotide_cyclase"/>
</dbReference>
<dbReference type="EMBL" id="JAJIRN010000010">
    <property type="protein sequence ID" value="MCV2370748.1"/>
    <property type="molecule type" value="Genomic_DNA"/>
</dbReference>
<dbReference type="Gene3D" id="3.30.450.20">
    <property type="entry name" value="PAS domain"/>
    <property type="match status" value="2"/>
</dbReference>